<proteinExistence type="inferred from homology"/>
<comment type="similarity">
    <text evidence="1 5">Belongs to the KptA/TPT1 family.</text>
</comment>
<name>A0ABQ0C1L0_9FIRM</name>
<dbReference type="EC" id="2.7.1.-" evidence="5"/>
<dbReference type="HAMAP" id="MF_00299">
    <property type="entry name" value="KptA"/>
    <property type="match status" value="1"/>
</dbReference>
<comment type="caution">
    <text evidence="6">The sequence shown here is derived from an EMBL/GenBank/DDBJ whole genome shotgun (WGS) entry which is preliminary data.</text>
</comment>
<dbReference type="PANTHER" id="PTHR12684:SF2">
    <property type="entry name" value="TRNA 2'-PHOSPHOTRANSFERASE 1"/>
    <property type="match status" value="1"/>
</dbReference>
<dbReference type="SUPFAM" id="SSF56399">
    <property type="entry name" value="ADP-ribosylation"/>
    <property type="match status" value="1"/>
</dbReference>
<dbReference type="EMBL" id="BAABZQ010000001">
    <property type="protein sequence ID" value="GAA6502674.1"/>
    <property type="molecule type" value="Genomic_DNA"/>
</dbReference>
<evidence type="ECO:0000256" key="2">
    <source>
        <dbReference type="ARBA" id="ARBA00022679"/>
    </source>
</evidence>
<dbReference type="InterPro" id="IPR042080">
    <property type="entry name" value="RNA_2'-PTrans_N"/>
</dbReference>
<reference evidence="6 7" key="1">
    <citation type="submission" date="2024-04" db="EMBL/GenBank/DDBJ databases">
        <title>Defined microbial consortia suppress multidrug-resistant proinflammatory Enterobacteriaceae via ecological control.</title>
        <authorList>
            <person name="Furuichi M."/>
            <person name="Kawaguchi T."/>
            <person name="Pust M."/>
            <person name="Yasuma K."/>
            <person name="Plichta D."/>
            <person name="Hasegawa N."/>
            <person name="Ohya T."/>
            <person name="Bhattarai S."/>
            <person name="Sasajima S."/>
            <person name="Aoto Y."/>
            <person name="Tuganbaev T."/>
            <person name="Yaginuma M."/>
            <person name="Ueda M."/>
            <person name="Okahashi N."/>
            <person name="Amafuji K."/>
            <person name="Kiridooshi Y."/>
            <person name="Sugita K."/>
            <person name="Strazar M."/>
            <person name="Skelly A."/>
            <person name="Suda W."/>
            <person name="Hattori M."/>
            <person name="Nakamoto N."/>
            <person name="Caballero S."/>
            <person name="Norman J."/>
            <person name="Olle B."/>
            <person name="Tanoue T."/>
            <person name="Arita M."/>
            <person name="Bucci V."/>
            <person name="Atarashi K."/>
            <person name="Xavier R."/>
            <person name="Honda K."/>
        </authorList>
    </citation>
    <scope>NUCLEOTIDE SEQUENCE [LARGE SCALE GENOMIC DNA]</scope>
    <source>
        <strain evidence="7">k34-0107-D12</strain>
    </source>
</reference>
<evidence type="ECO:0000256" key="1">
    <source>
        <dbReference type="ARBA" id="ARBA00009836"/>
    </source>
</evidence>
<evidence type="ECO:0000256" key="5">
    <source>
        <dbReference type="HAMAP-Rule" id="MF_00299"/>
    </source>
</evidence>
<dbReference type="Gene3D" id="3.20.170.30">
    <property type="match status" value="1"/>
</dbReference>
<comment type="function">
    <text evidence="4 5">Removes the 2'-phosphate from RNA via an intermediate in which the phosphate is ADP-ribosylated by NAD followed by a presumed transesterification to release the RNA and generate ADP-ribose 1''-2''-cyclic phosphate (APPR&gt;P). May function as an ADP-ribosylase.</text>
</comment>
<evidence type="ECO:0000256" key="3">
    <source>
        <dbReference type="ARBA" id="ARBA00023027"/>
    </source>
</evidence>
<dbReference type="Proteomes" id="UP001600941">
    <property type="component" value="Unassembled WGS sequence"/>
</dbReference>
<dbReference type="InterPro" id="IPR002745">
    <property type="entry name" value="Ptrans_KptA/Tpt1"/>
</dbReference>
<accession>A0ABQ0C1L0</accession>
<keyword evidence="7" id="KW-1185">Reference proteome</keyword>
<sequence>MTKEQMSRKLSYLLRHDEQMINEYGWADVSEIIRKMQEDVPAFDQTLLSEIIAEDKKKRYSYGADKRTIRANQGHSVPVKVEMREAAPPDFLYHGTAQGFLPRIFTEGLTPQKRNFVHLSKDIKTAGSVGARHKKEGDTVILRVETGSMYRDGFKFWISENEIWQVKHVPREYLSVASWLL</sequence>
<dbReference type="InterPro" id="IPR042081">
    <property type="entry name" value="RNA_2'-PTrans_C"/>
</dbReference>
<evidence type="ECO:0000313" key="7">
    <source>
        <dbReference type="Proteomes" id="UP001600941"/>
    </source>
</evidence>
<evidence type="ECO:0000313" key="6">
    <source>
        <dbReference type="EMBL" id="GAA6502674.1"/>
    </source>
</evidence>
<gene>
    <name evidence="5" type="primary">kptA</name>
    <name evidence="6" type="ORF">K340107D12_54900</name>
</gene>
<evidence type="ECO:0000256" key="4">
    <source>
        <dbReference type="ARBA" id="ARBA00025212"/>
    </source>
</evidence>
<keyword evidence="2 5" id="KW-0808">Transferase</keyword>
<keyword evidence="3 5" id="KW-0520">NAD</keyword>
<protein>
    <recommendedName>
        <fullName evidence="5">Probable RNA 2'-phosphotransferase</fullName>
        <ecNumber evidence="5">2.7.1.-</ecNumber>
    </recommendedName>
</protein>
<dbReference type="InterPro" id="IPR022928">
    <property type="entry name" value="RNA_2'-PTrans_KptA"/>
</dbReference>
<dbReference type="Gene3D" id="1.10.10.970">
    <property type="entry name" value="RNA 2'-phosphotransferase, Tpt1/KptA family, N-terminal domain"/>
    <property type="match status" value="1"/>
</dbReference>
<dbReference type="PANTHER" id="PTHR12684">
    <property type="entry name" value="PUTATIVE PHOSPHOTRANSFERASE"/>
    <property type="match status" value="1"/>
</dbReference>
<organism evidence="6 7">
    <name type="scientific">Blautia parvula</name>
    <dbReference type="NCBI Taxonomy" id="2877527"/>
    <lineage>
        <taxon>Bacteria</taxon>
        <taxon>Bacillati</taxon>
        <taxon>Bacillota</taxon>
        <taxon>Clostridia</taxon>
        <taxon>Lachnospirales</taxon>
        <taxon>Lachnospiraceae</taxon>
        <taxon>Blautia</taxon>
    </lineage>
</organism>
<dbReference type="RefSeq" id="WP_054350670.1">
    <property type="nucleotide sequence ID" value="NZ_AP031413.1"/>
</dbReference>
<dbReference type="Pfam" id="PF01885">
    <property type="entry name" value="PTS_2-RNA"/>
    <property type="match status" value="1"/>
</dbReference>